<evidence type="ECO:0000259" key="2">
    <source>
        <dbReference type="Pfam" id="PF05603"/>
    </source>
</evidence>
<dbReference type="EMBL" id="CAACVR010000045">
    <property type="protein sequence ID" value="VEU23517.1"/>
    <property type="molecule type" value="Genomic_DNA"/>
</dbReference>
<dbReference type="OrthoDB" id="10248398at2759"/>
<keyword evidence="5" id="KW-1185">Reference proteome</keyword>
<sequence>MAQQVDTLKYTIRYDDLSVKTVYHLSIFMLPNVAFDPYYTALIYYQFQVNSAGEGGNPLFSTEFKLLGGLSTQKQSAIFKINPGSFGADNGKVLQQTQTMSEGDIDMGSEMEDVNQQQRTASIILGISVEPNSTAIPILEQQRNLATNSQSLVPSRANTPAPGASDALAASKDLTQSQVLEFSNKIIGNAYNFLSSFANSSGMVSMSKFNDWWNKFKSRMASDPAYLRKLCESEN</sequence>
<dbReference type="AlphaFoldDB" id="A0A448YRI7"/>
<evidence type="ECO:0000313" key="5">
    <source>
        <dbReference type="Proteomes" id="UP000290900"/>
    </source>
</evidence>
<dbReference type="GO" id="GO:0061608">
    <property type="term" value="F:nuclear import signal receptor activity"/>
    <property type="evidence" value="ECO:0007669"/>
    <property type="project" value="TreeGrafter"/>
</dbReference>
<dbReference type="InterPro" id="IPR008493">
    <property type="entry name" value="Hikeshi-like_N"/>
</dbReference>
<proteinExistence type="inferred from homology"/>
<feature type="domain" description="Hikeshi-like C-terminal" evidence="3">
    <location>
        <begin position="178"/>
        <end position="229"/>
    </location>
</feature>
<organism evidence="4 5">
    <name type="scientific">Brettanomyces naardenensis</name>
    <name type="common">Yeast</name>
    <dbReference type="NCBI Taxonomy" id="13370"/>
    <lineage>
        <taxon>Eukaryota</taxon>
        <taxon>Fungi</taxon>
        <taxon>Dikarya</taxon>
        <taxon>Ascomycota</taxon>
        <taxon>Saccharomycotina</taxon>
        <taxon>Pichiomycetes</taxon>
        <taxon>Pichiales</taxon>
        <taxon>Pichiaceae</taxon>
        <taxon>Brettanomyces</taxon>
    </lineage>
</organism>
<dbReference type="PANTHER" id="PTHR12925">
    <property type="entry name" value="HIKESHI FAMILY MEMBER"/>
    <property type="match status" value="1"/>
</dbReference>
<evidence type="ECO:0000256" key="1">
    <source>
        <dbReference type="ARBA" id="ARBA00006623"/>
    </source>
</evidence>
<protein>
    <submittedName>
        <fullName evidence="4">DEKNAAC104480</fullName>
    </submittedName>
</protein>
<gene>
    <name evidence="4" type="ORF">BRENAR_LOCUS4247</name>
</gene>
<dbReference type="GO" id="GO:0005634">
    <property type="term" value="C:nucleus"/>
    <property type="evidence" value="ECO:0007669"/>
    <property type="project" value="TreeGrafter"/>
</dbReference>
<dbReference type="FunCoup" id="A0A448YRI7">
    <property type="interactions" value="352"/>
</dbReference>
<dbReference type="InParanoid" id="A0A448YRI7"/>
<dbReference type="STRING" id="13370.A0A448YRI7"/>
<evidence type="ECO:0000259" key="3">
    <source>
        <dbReference type="Pfam" id="PF21057"/>
    </source>
</evidence>
<comment type="similarity">
    <text evidence="1">Belongs to the OPI10 family.</text>
</comment>
<dbReference type="GO" id="GO:0005829">
    <property type="term" value="C:cytosol"/>
    <property type="evidence" value="ECO:0007669"/>
    <property type="project" value="TreeGrafter"/>
</dbReference>
<accession>A0A448YRI7</accession>
<dbReference type="InterPro" id="IPR031318">
    <property type="entry name" value="OPI10"/>
</dbReference>
<reference evidence="4 5" key="1">
    <citation type="submission" date="2018-12" db="EMBL/GenBank/DDBJ databases">
        <authorList>
            <person name="Tiukova I."/>
            <person name="Dainat J."/>
        </authorList>
    </citation>
    <scope>NUCLEOTIDE SEQUENCE [LARGE SCALE GENOMIC DNA]</scope>
</reference>
<name>A0A448YRI7_BRENA</name>
<dbReference type="InterPro" id="IPR048364">
    <property type="entry name" value="Hikeshi-like_C"/>
</dbReference>
<dbReference type="Proteomes" id="UP000290900">
    <property type="component" value="Unassembled WGS sequence"/>
</dbReference>
<dbReference type="Pfam" id="PF05603">
    <property type="entry name" value="Hikeshi-like_N"/>
    <property type="match status" value="1"/>
</dbReference>
<dbReference type="GO" id="GO:0006606">
    <property type="term" value="P:protein import into nucleus"/>
    <property type="evidence" value="ECO:0007669"/>
    <property type="project" value="TreeGrafter"/>
</dbReference>
<dbReference type="PANTHER" id="PTHR12925:SF0">
    <property type="entry name" value="PROTEIN HIKESHI"/>
    <property type="match status" value="1"/>
</dbReference>
<feature type="domain" description="Hikeshi-like N-terminal" evidence="2">
    <location>
        <begin position="3"/>
        <end position="141"/>
    </location>
</feature>
<dbReference type="Pfam" id="PF21057">
    <property type="entry name" value="Hikeshi-like_C"/>
    <property type="match status" value="1"/>
</dbReference>
<evidence type="ECO:0000313" key="4">
    <source>
        <dbReference type="EMBL" id="VEU23517.1"/>
    </source>
</evidence>